<evidence type="ECO:0000259" key="2">
    <source>
        <dbReference type="Pfam" id="PF03787"/>
    </source>
</evidence>
<gene>
    <name evidence="3" type="primary">cmr4</name>
    <name evidence="3" type="ORF">HJ536_08090</name>
</gene>
<sequence>MSAIVSFLAETPVHVGIGQSNAAIDLPFARESSTGFPHVPGSGMKGAFRVWSNGAGFDDGAKKDLFGVAADEDEGSDKGAGSILLGEARLALLPVRSVSHSYLYITCPTILRRLSQDVARAGVSLAFPKLDEIAEGKCLSESEIIGLEEREFQRQGYVPEGLSETLISLFPQRFSNEDELGNRIVILNDADFSWFAEFALQVVTRNSLDENKRVKTGALWSEELLPTDSLLWMFLGTRNGTLEKVRTAIVAEPYLQVGGNETIGQGWLHMQCLPLGAAI</sequence>
<keyword evidence="1" id="KW-0051">Antiviral defense</keyword>
<dbReference type="InterPro" id="IPR005537">
    <property type="entry name" value="RAMP_III_fam"/>
</dbReference>
<name>A0A850Q2V4_9RHOB</name>
<dbReference type="InterPro" id="IPR013410">
    <property type="entry name" value="CRISPR-assoc_RAMP_Cmr4"/>
</dbReference>
<evidence type="ECO:0000256" key="1">
    <source>
        <dbReference type="ARBA" id="ARBA00023118"/>
    </source>
</evidence>
<comment type="caution">
    <text evidence="3">The sequence shown here is derived from an EMBL/GenBank/DDBJ whole genome shotgun (WGS) entry which is preliminary data.</text>
</comment>
<proteinExistence type="predicted"/>
<dbReference type="GO" id="GO:0051607">
    <property type="term" value="P:defense response to virus"/>
    <property type="evidence" value="ECO:0007669"/>
    <property type="project" value="UniProtKB-KW"/>
</dbReference>
<evidence type="ECO:0000313" key="3">
    <source>
        <dbReference type="EMBL" id="NVO23313.1"/>
    </source>
</evidence>
<protein>
    <submittedName>
        <fullName evidence="3">Type III-B CRISPR module RAMP protein Cmr4</fullName>
    </submittedName>
</protein>
<reference evidence="3 4" key="1">
    <citation type="submission" date="2020-04" db="EMBL/GenBank/DDBJ databases">
        <title>Donghicola sp., a member of the Rhodobacteraceae family isolated from mangrove forest in Thailand.</title>
        <authorList>
            <person name="Charoenyingcharoen P."/>
            <person name="Yukphan P."/>
        </authorList>
    </citation>
    <scope>NUCLEOTIDE SEQUENCE [LARGE SCALE GENOMIC DNA]</scope>
    <source>
        <strain evidence="3 4">B5-SW-15</strain>
    </source>
</reference>
<dbReference type="PANTHER" id="PTHR36700:SF1">
    <property type="entry name" value="CRISPR SYSTEM CMR SUBUNIT CMR4"/>
    <property type="match status" value="1"/>
</dbReference>
<accession>A0A850Q2V4</accession>
<dbReference type="EMBL" id="JABCJE010000003">
    <property type="protein sequence ID" value="NVO23313.1"/>
    <property type="molecule type" value="Genomic_DNA"/>
</dbReference>
<feature type="domain" description="CRISPR type III-associated protein" evidence="2">
    <location>
        <begin position="9"/>
        <end position="268"/>
    </location>
</feature>
<dbReference type="AlphaFoldDB" id="A0A850Q2V4"/>
<dbReference type="PANTHER" id="PTHR36700">
    <property type="entry name" value="CRISPR SYSTEM CMR SUBUNIT CMR4"/>
    <property type="match status" value="1"/>
</dbReference>
<organism evidence="3 4">
    <name type="scientific">Donghicola mangrovi</name>
    <dbReference type="NCBI Taxonomy" id="2729614"/>
    <lineage>
        <taxon>Bacteria</taxon>
        <taxon>Pseudomonadati</taxon>
        <taxon>Pseudomonadota</taxon>
        <taxon>Alphaproteobacteria</taxon>
        <taxon>Rhodobacterales</taxon>
        <taxon>Roseobacteraceae</taxon>
        <taxon>Donghicola</taxon>
    </lineage>
</organism>
<dbReference type="Proteomes" id="UP000592216">
    <property type="component" value="Unassembled WGS sequence"/>
</dbReference>
<dbReference type="NCBIfam" id="TIGR02580">
    <property type="entry name" value="cas_RAMP_Cmr4"/>
    <property type="match status" value="1"/>
</dbReference>
<dbReference type="RefSeq" id="WP_177157356.1">
    <property type="nucleotide sequence ID" value="NZ_JABCJE010000003.1"/>
</dbReference>
<dbReference type="Pfam" id="PF03787">
    <property type="entry name" value="RAMPs"/>
    <property type="match status" value="1"/>
</dbReference>
<evidence type="ECO:0000313" key="4">
    <source>
        <dbReference type="Proteomes" id="UP000592216"/>
    </source>
</evidence>